<dbReference type="InterPro" id="IPR036566">
    <property type="entry name" value="PYNP-like_C_sf"/>
</dbReference>
<dbReference type="InterPro" id="IPR036320">
    <property type="entry name" value="Glycosyl_Trfase_fam3_N_dom_sf"/>
</dbReference>
<evidence type="ECO:0000256" key="9">
    <source>
        <dbReference type="ARBA" id="ARBA00048453"/>
    </source>
</evidence>
<dbReference type="Pfam" id="PF00591">
    <property type="entry name" value="Glycos_transf_3"/>
    <property type="match status" value="1"/>
</dbReference>
<comment type="caution">
    <text evidence="12">The sequence shown here is derived from an EMBL/GenBank/DDBJ whole genome shotgun (WGS) entry which is preliminary data.</text>
</comment>
<dbReference type="GO" id="GO:0004645">
    <property type="term" value="F:1,4-alpha-oligoglucan phosphorylase activity"/>
    <property type="evidence" value="ECO:0007669"/>
    <property type="project" value="InterPro"/>
</dbReference>
<dbReference type="PIRSF" id="PIRSF000478">
    <property type="entry name" value="TP_PyNP"/>
    <property type="match status" value="1"/>
</dbReference>
<dbReference type="InterPro" id="IPR013102">
    <property type="entry name" value="PYNP_C"/>
</dbReference>
<evidence type="ECO:0000256" key="5">
    <source>
        <dbReference type="ARBA" id="ARBA00011889"/>
    </source>
</evidence>
<evidence type="ECO:0000256" key="6">
    <source>
        <dbReference type="ARBA" id="ARBA00014680"/>
    </source>
</evidence>
<dbReference type="Pfam" id="PF07831">
    <property type="entry name" value="PYNP_C"/>
    <property type="match status" value="1"/>
</dbReference>
<dbReference type="PANTHER" id="PTHR10515:SF0">
    <property type="entry name" value="THYMIDINE PHOSPHORYLASE"/>
    <property type="match status" value="1"/>
</dbReference>
<evidence type="ECO:0000256" key="3">
    <source>
        <dbReference type="ARBA" id="ARBA00006915"/>
    </source>
</evidence>
<dbReference type="Gene3D" id="1.20.970.10">
    <property type="entry name" value="Transferase, Pyrimidine Nucleoside Phosphorylase, Chain C"/>
    <property type="match status" value="1"/>
</dbReference>
<dbReference type="SMART" id="SM00941">
    <property type="entry name" value="PYNP_C"/>
    <property type="match status" value="1"/>
</dbReference>
<dbReference type="EC" id="2.4.2.2" evidence="5"/>
<organism evidence="12 13">
    <name type="scientific">Thomasclavelia spiroformis</name>
    <dbReference type="NCBI Taxonomy" id="29348"/>
    <lineage>
        <taxon>Bacteria</taxon>
        <taxon>Bacillati</taxon>
        <taxon>Bacillota</taxon>
        <taxon>Erysipelotrichia</taxon>
        <taxon>Erysipelotrichales</taxon>
        <taxon>Coprobacillaceae</taxon>
        <taxon>Thomasclavelia</taxon>
    </lineage>
</organism>
<dbReference type="GO" id="GO:0009032">
    <property type="term" value="F:thymidine phosphorylase activity"/>
    <property type="evidence" value="ECO:0007669"/>
    <property type="project" value="TreeGrafter"/>
</dbReference>
<comment type="catalytic activity">
    <reaction evidence="9">
        <text>uridine + phosphate = alpha-D-ribose 1-phosphate + uracil</text>
        <dbReference type="Rhea" id="RHEA:24388"/>
        <dbReference type="ChEBI" id="CHEBI:16704"/>
        <dbReference type="ChEBI" id="CHEBI:17568"/>
        <dbReference type="ChEBI" id="CHEBI:43474"/>
        <dbReference type="ChEBI" id="CHEBI:57720"/>
        <dbReference type="EC" id="2.4.2.2"/>
    </reaction>
</comment>
<reference evidence="12" key="1">
    <citation type="submission" date="2021-02" db="EMBL/GenBank/DDBJ databases">
        <title>Infant gut strain persistence is associated with maternal origin, phylogeny, and functional potential including surface adhesion and iron acquisition.</title>
        <authorList>
            <person name="Lou Y.C."/>
        </authorList>
    </citation>
    <scope>NUCLEOTIDE SEQUENCE</scope>
    <source>
        <strain evidence="12">L3_108_000G1_dasL3_108_000G1_metabat.metabat.11</strain>
    </source>
</reference>
<comment type="similarity">
    <text evidence="3">Belongs to the thymidine/pyrimidine-nucleoside phosphorylase family.</text>
</comment>
<accession>A0A943EMV0</accession>
<comment type="catalytic activity">
    <reaction evidence="10">
        <text>thymidine + phosphate = 2-deoxy-alpha-D-ribose 1-phosphate + thymine</text>
        <dbReference type="Rhea" id="RHEA:16037"/>
        <dbReference type="ChEBI" id="CHEBI:17748"/>
        <dbReference type="ChEBI" id="CHEBI:17821"/>
        <dbReference type="ChEBI" id="CHEBI:43474"/>
        <dbReference type="ChEBI" id="CHEBI:57259"/>
        <dbReference type="EC" id="2.4.2.2"/>
    </reaction>
</comment>
<dbReference type="AlphaFoldDB" id="A0A943EMV0"/>
<dbReference type="GO" id="GO:0006206">
    <property type="term" value="P:pyrimidine nucleobase metabolic process"/>
    <property type="evidence" value="ECO:0007669"/>
    <property type="project" value="InterPro"/>
</dbReference>
<evidence type="ECO:0000256" key="7">
    <source>
        <dbReference type="ARBA" id="ARBA00022676"/>
    </source>
</evidence>
<dbReference type="InterPro" id="IPR000053">
    <property type="entry name" value="Thymidine/pyrmidine_PPase"/>
</dbReference>
<dbReference type="SUPFAM" id="SSF52418">
    <property type="entry name" value="Nucleoside phosphorylase/phosphoribosyltransferase catalytic domain"/>
    <property type="match status" value="1"/>
</dbReference>
<comment type="catalytic activity">
    <reaction evidence="1">
        <text>2'-deoxyuridine + phosphate = 2-deoxy-alpha-D-ribose 1-phosphate + uracil</text>
        <dbReference type="Rhea" id="RHEA:22824"/>
        <dbReference type="ChEBI" id="CHEBI:16450"/>
        <dbReference type="ChEBI" id="CHEBI:17568"/>
        <dbReference type="ChEBI" id="CHEBI:43474"/>
        <dbReference type="ChEBI" id="CHEBI:57259"/>
        <dbReference type="EC" id="2.4.2.2"/>
    </reaction>
</comment>
<dbReference type="GO" id="GO:0006213">
    <property type="term" value="P:pyrimidine nucleoside metabolic process"/>
    <property type="evidence" value="ECO:0007669"/>
    <property type="project" value="InterPro"/>
</dbReference>
<dbReference type="GO" id="GO:0005829">
    <property type="term" value="C:cytosol"/>
    <property type="evidence" value="ECO:0007669"/>
    <property type="project" value="TreeGrafter"/>
</dbReference>
<name>A0A943EMV0_9FIRM</name>
<dbReference type="EMBL" id="JAGZCC010000014">
    <property type="protein sequence ID" value="MBS5587883.1"/>
    <property type="molecule type" value="Genomic_DNA"/>
</dbReference>
<sequence length="418" mass="46066">MTMVEIIELKKNNHVLTKEQIHFVIDGYCNNKIPDYQMSAFLMTICFNGLSKQEIFLLTDEMIKSGKIMDLSKIKGIKVDKHSTGGVGDKTTLVVGPLVAACNVPVAKMSGRGLGHTGGTLDKLEAIPGFHICLDELDFIKQVNEIQLAIIGQSKDLALADQKIYALRDVTATVDCMPLIASSIMSKKIASGSDAILLDVKYGNGAFMKSIDEAKKLAQTMMQIGKYFNKDTRAIISNMDQPLGNAIGNSLEVIEAINTLKGNGPKDLLELCLKTASLMLIQAKRCKDEVEAMILLKEVLESKKALNKFKEMVNYQHGDVRYIDNPNLFKLAKNIIPVKTKTVGYVKKIDAKALGIISMKLGGGRLTKDDIIDHSVGIVLNKKIGDKCDCNEILVYLYANNEVEETLIEEVYNAYQIV</sequence>
<dbReference type="SUPFAM" id="SSF54680">
    <property type="entry name" value="Pyrimidine nucleoside phosphorylase C-terminal domain"/>
    <property type="match status" value="1"/>
</dbReference>
<keyword evidence="8 12" id="KW-0808">Transferase</keyword>
<evidence type="ECO:0000256" key="4">
    <source>
        <dbReference type="ARBA" id="ARBA00011738"/>
    </source>
</evidence>
<protein>
    <recommendedName>
        <fullName evidence="6">Pyrimidine-nucleoside phosphorylase</fullName>
        <ecNumber evidence="5">2.4.2.2</ecNumber>
    </recommendedName>
</protein>
<proteinExistence type="inferred from homology"/>
<evidence type="ECO:0000259" key="11">
    <source>
        <dbReference type="SMART" id="SM00941"/>
    </source>
</evidence>
<evidence type="ECO:0000313" key="13">
    <source>
        <dbReference type="Proteomes" id="UP000751224"/>
    </source>
</evidence>
<dbReference type="Proteomes" id="UP000751224">
    <property type="component" value="Unassembled WGS sequence"/>
</dbReference>
<dbReference type="InterPro" id="IPR000312">
    <property type="entry name" value="Glycosyl_Trfase_fam3"/>
</dbReference>
<dbReference type="PANTHER" id="PTHR10515">
    <property type="entry name" value="THYMIDINE PHOSPHORYLASE"/>
    <property type="match status" value="1"/>
</dbReference>
<comment type="function">
    <text evidence="2">Catalyzes phosphorolysis of the pyrimidine nucleosides uridine, thymidine and 2'-deoxyuridine with the formation of the corresponding pyrimidine base and ribose-1-phosphate.</text>
</comment>
<keyword evidence="7 12" id="KW-0328">Glycosyltransferase</keyword>
<evidence type="ECO:0000256" key="10">
    <source>
        <dbReference type="ARBA" id="ARBA00048525"/>
    </source>
</evidence>
<comment type="subunit">
    <text evidence="4">Homodimer.</text>
</comment>
<dbReference type="InterPro" id="IPR035902">
    <property type="entry name" value="Nuc_phospho_transferase"/>
</dbReference>
<dbReference type="NCBIfam" id="NF004490">
    <property type="entry name" value="PRK05820.1"/>
    <property type="match status" value="1"/>
</dbReference>
<dbReference type="Pfam" id="PF02885">
    <property type="entry name" value="Glycos_trans_3N"/>
    <property type="match status" value="1"/>
</dbReference>
<dbReference type="FunFam" id="3.40.1030.10:FF:000003">
    <property type="entry name" value="Pyrimidine-nucleoside phosphorylase"/>
    <property type="match status" value="1"/>
</dbReference>
<dbReference type="Gene3D" id="3.40.1030.10">
    <property type="entry name" value="Nucleoside phosphorylase/phosphoribosyltransferase catalytic domain"/>
    <property type="match status" value="1"/>
</dbReference>
<evidence type="ECO:0000313" key="12">
    <source>
        <dbReference type="EMBL" id="MBS5587883.1"/>
    </source>
</evidence>
<dbReference type="SUPFAM" id="SSF47648">
    <property type="entry name" value="Nucleoside phosphorylase/phosphoribosyltransferase N-terminal domain"/>
    <property type="match status" value="1"/>
</dbReference>
<dbReference type="InterPro" id="IPR017459">
    <property type="entry name" value="Glycosyl_Trfase_fam3_N_dom"/>
</dbReference>
<evidence type="ECO:0000256" key="8">
    <source>
        <dbReference type="ARBA" id="ARBA00022679"/>
    </source>
</evidence>
<dbReference type="NCBIfam" id="NF004747">
    <property type="entry name" value="PRK06078.1"/>
    <property type="match status" value="1"/>
</dbReference>
<feature type="domain" description="Pyrimidine nucleoside phosphorylase C-terminal" evidence="11">
    <location>
        <begin position="345"/>
        <end position="418"/>
    </location>
</feature>
<dbReference type="RefSeq" id="WP_303886380.1">
    <property type="nucleotide sequence ID" value="NZ_JAGZCC010000014.1"/>
</dbReference>
<evidence type="ECO:0000256" key="1">
    <source>
        <dbReference type="ARBA" id="ARBA00001066"/>
    </source>
</evidence>
<evidence type="ECO:0000256" key="2">
    <source>
        <dbReference type="ARBA" id="ARBA00003877"/>
    </source>
</evidence>
<dbReference type="PROSITE" id="PS00647">
    <property type="entry name" value="THYMID_PHOSPHORYLASE"/>
    <property type="match status" value="1"/>
</dbReference>
<dbReference type="Gene3D" id="3.90.1170.30">
    <property type="entry name" value="Pyrimidine nucleoside phosphorylase-like, C-terminal domain"/>
    <property type="match status" value="1"/>
</dbReference>
<dbReference type="InterPro" id="IPR018090">
    <property type="entry name" value="Pyrmidine_PPas_bac/euk"/>
</dbReference>
<dbReference type="NCBIfam" id="TIGR02644">
    <property type="entry name" value="Y_phosphoryl"/>
    <property type="match status" value="1"/>
</dbReference>
<dbReference type="InterPro" id="IPR017872">
    <property type="entry name" value="Pyrmidine_PPase_CS"/>
</dbReference>
<gene>
    <name evidence="12" type="ORF">KHX14_03575</name>
</gene>